<reference evidence="1 2" key="1">
    <citation type="journal article" date="2016" name="Nat. Commun.">
        <title>Thousands of microbial genomes shed light on interconnected biogeochemical processes in an aquifer system.</title>
        <authorList>
            <person name="Anantharaman K."/>
            <person name="Brown C.T."/>
            <person name="Hug L.A."/>
            <person name="Sharon I."/>
            <person name="Castelle C.J."/>
            <person name="Probst A.J."/>
            <person name="Thomas B.C."/>
            <person name="Singh A."/>
            <person name="Wilkins M.J."/>
            <person name="Karaoz U."/>
            <person name="Brodie E.L."/>
            <person name="Williams K.H."/>
            <person name="Hubbard S.S."/>
            <person name="Banfield J.F."/>
        </authorList>
    </citation>
    <scope>NUCLEOTIDE SEQUENCE [LARGE SCALE GENOMIC DNA]</scope>
</reference>
<dbReference type="EMBL" id="MGJI01000019">
    <property type="protein sequence ID" value="OGN04540.1"/>
    <property type="molecule type" value="Genomic_DNA"/>
</dbReference>
<dbReference type="STRING" id="1802668.A2831_00770"/>
<dbReference type="Proteomes" id="UP000177507">
    <property type="component" value="Unassembled WGS sequence"/>
</dbReference>
<proteinExistence type="predicted"/>
<accession>A0A1F8EW14</accession>
<comment type="caution">
    <text evidence="1">The sequence shown here is derived from an EMBL/GenBank/DDBJ whole genome shotgun (WGS) entry which is preliminary data.</text>
</comment>
<sequence length="89" mass="10176">MNPIKFKLSADINDEKLAKIVAKILLRDDVIVGKNGCWALGSDNNWWLRKTGKEEYELKNRYGCGNRPEVLQAIRTLIIYLLGAEDLNK</sequence>
<evidence type="ECO:0000313" key="1">
    <source>
        <dbReference type="EMBL" id="OGN04540.1"/>
    </source>
</evidence>
<dbReference type="AlphaFoldDB" id="A0A1F8EW14"/>
<organism evidence="1 2">
    <name type="scientific">Candidatus Yanofskybacteria bacterium RIFCSPHIGHO2_01_FULL_44_17</name>
    <dbReference type="NCBI Taxonomy" id="1802668"/>
    <lineage>
        <taxon>Bacteria</taxon>
        <taxon>Candidatus Yanofskyibacteriota</taxon>
    </lineage>
</organism>
<protein>
    <submittedName>
        <fullName evidence="1">Uncharacterized protein</fullName>
    </submittedName>
</protein>
<name>A0A1F8EW14_9BACT</name>
<gene>
    <name evidence="1" type="ORF">A2831_00770</name>
</gene>
<evidence type="ECO:0000313" key="2">
    <source>
        <dbReference type="Proteomes" id="UP000177507"/>
    </source>
</evidence>